<accession>A0A923PJ78</accession>
<dbReference type="Pfam" id="PF14903">
    <property type="entry name" value="WG_beta_rep"/>
    <property type="match status" value="1"/>
</dbReference>
<evidence type="ECO:0000256" key="1">
    <source>
        <dbReference type="SAM" id="SignalP"/>
    </source>
</evidence>
<dbReference type="EMBL" id="JACSIT010000067">
    <property type="protein sequence ID" value="MBC6993575.1"/>
    <property type="molecule type" value="Genomic_DNA"/>
</dbReference>
<feature type="signal peptide" evidence="1">
    <location>
        <begin position="1"/>
        <end position="23"/>
    </location>
</feature>
<gene>
    <name evidence="2" type="ORF">H9S92_05350</name>
</gene>
<sequence length="173" mass="18986">MKIFTSGVVATFLAFACSSPADGYLVKFYEGEFDEMGAPSGYLNASGDTIIPSGKYFYAYTDTIRDFGMVMEDESGKILGINQNGTELFEVFRYDNGPDYVASGLFRIIKDGKIGYANPSGEIVIAPNFACAYPFEGDFAKVADNCETEIIGEHSSWVSDGWYQIGRDGKRVE</sequence>
<dbReference type="RefSeq" id="WP_187465674.1">
    <property type="nucleotide sequence ID" value="NZ_JACSIT010000067.1"/>
</dbReference>
<dbReference type="InterPro" id="IPR032774">
    <property type="entry name" value="WG_beta_rep"/>
</dbReference>
<organism evidence="2 3">
    <name type="scientific">Neolewinella lacunae</name>
    <dbReference type="NCBI Taxonomy" id="1517758"/>
    <lineage>
        <taxon>Bacteria</taxon>
        <taxon>Pseudomonadati</taxon>
        <taxon>Bacteroidota</taxon>
        <taxon>Saprospiria</taxon>
        <taxon>Saprospirales</taxon>
        <taxon>Lewinellaceae</taxon>
        <taxon>Neolewinella</taxon>
    </lineage>
</organism>
<dbReference type="AlphaFoldDB" id="A0A923PJ78"/>
<reference evidence="2" key="1">
    <citation type="submission" date="2020-08" db="EMBL/GenBank/DDBJ databases">
        <title>Lewinella bacteria from marine environments.</title>
        <authorList>
            <person name="Zhong Y."/>
        </authorList>
    </citation>
    <scope>NUCLEOTIDE SEQUENCE</scope>
    <source>
        <strain evidence="2">KCTC 42187</strain>
    </source>
</reference>
<dbReference type="PROSITE" id="PS51257">
    <property type="entry name" value="PROKAR_LIPOPROTEIN"/>
    <property type="match status" value="1"/>
</dbReference>
<proteinExistence type="predicted"/>
<keyword evidence="3" id="KW-1185">Reference proteome</keyword>
<dbReference type="Proteomes" id="UP000650081">
    <property type="component" value="Unassembled WGS sequence"/>
</dbReference>
<feature type="chain" id="PRO_5037870182" evidence="1">
    <location>
        <begin position="24"/>
        <end position="173"/>
    </location>
</feature>
<keyword evidence="1" id="KW-0732">Signal</keyword>
<comment type="caution">
    <text evidence="2">The sequence shown here is derived from an EMBL/GenBank/DDBJ whole genome shotgun (WGS) entry which is preliminary data.</text>
</comment>
<evidence type="ECO:0000313" key="2">
    <source>
        <dbReference type="EMBL" id="MBC6993575.1"/>
    </source>
</evidence>
<evidence type="ECO:0000313" key="3">
    <source>
        <dbReference type="Proteomes" id="UP000650081"/>
    </source>
</evidence>
<name>A0A923PJ78_9BACT</name>
<protein>
    <submittedName>
        <fullName evidence="2">WG repeat-containing protein</fullName>
    </submittedName>
</protein>